<evidence type="ECO:0000313" key="2">
    <source>
        <dbReference type="EMBL" id="KAJ8409046.1"/>
    </source>
</evidence>
<sequence>MSSCQEHAADKQWDPPSATGDPPDKRIPPSLDTQFDDMKIQTAALSQQVAAHGDNGEDHVLLFTQDNLGPGDNVSMACY</sequence>
<feature type="region of interest" description="Disordered" evidence="1">
    <location>
        <begin position="1"/>
        <end position="32"/>
    </location>
</feature>
<evidence type="ECO:0000313" key="3">
    <source>
        <dbReference type="Proteomes" id="UP001221898"/>
    </source>
</evidence>
<protein>
    <submittedName>
        <fullName evidence="2">Uncharacterized protein</fullName>
    </submittedName>
</protein>
<proteinExistence type="predicted"/>
<organism evidence="2 3">
    <name type="scientific">Aldrovandia affinis</name>
    <dbReference type="NCBI Taxonomy" id="143900"/>
    <lineage>
        <taxon>Eukaryota</taxon>
        <taxon>Metazoa</taxon>
        <taxon>Chordata</taxon>
        <taxon>Craniata</taxon>
        <taxon>Vertebrata</taxon>
        <taxon>Euteleostomi</taxon>
        <taxon>Actinopterygii</taxon>
        <taxon>Neopterygii</taxon>
        <taxon>Teleostei</taxon>
        <taxon>Notacanthiformes</taxon>
        <taxon>Halosauridae</taxon>
        <taxon>Aldrovandia</taxon>
    </lineage>
</organism>
<accession>A0AAD7WTN0</accession>
<name>A0AAD7WTN0_9TELE</name>
<comment type="caution">
    <text evidence="2">The sequence shown here is derived from an EMBL/GenBank/DDBJ whole genome shotgun (WGS) entry which is preliminary data.</text>
</comment>
<keyword evidence="3" id="KW-1185">Reference proteome</keyword>
<evidence type="ECO:0000256" key="1">
    <source>
        <dbReference type="SAM" id="MobiDB-lite"/>
    </source>
</evidence>
<gene>
    <name evidence="2" type="ORF">AAFF_G00240670</name>
</gene>
<reference evidence="2" key="1">
    <citation type="journal article" date="2023" name="Science">
        <title>Genome structures resolve the early diversification of teleost fishes.</title>
        <authorList>
            <person name="Parey E."/>
            <person name="Louis A."/>
            <person name="Montfort J."/>
            <person name="Bouchez O."/>
            <person name="Roques C."/>
            <person name="Iampietro C."/>
            <person name="Lluch J."/>
            <person name="Castinel A."/>
            <person name="Donnadieu C."/>
            <person name="Desvignes T."/>
            <person name="Floi Bucao C."/>
            <person name="Jouanno E."/>
            <person name="Wen M."/>
            <person name="Mejri S."/>
            <person name="Dirks R."/>
            <person name="Jansen H."/>
            <person name="Henkel C."/>
            <person name="Chen W.J."/>
            <person name="Zahm M."/>
            <person name="Cabau C."/>
            <person name="Klopp C."/>
            <person name="Thompson A.W."/>
            <person name="Robinson-Rechavi M."/>
            <person name="Braasch I."/>
            <person name="Lecointre G."/>
            <person name="Bobe J."/>
            <person name="Postlethwait J.H."/>
            <person name="Berthelot C."/>
            <person name="Roest Crollius H."/>
            <person name="Guiguen Y."/>
        </authorList>
    </citation>
    <scope>NUCLEOTIDE SEQUENCE</scope>
    <source>
        <strain evidence="2">NC1722</strain>
    </source>
</reference>
<dbReference type="Proteomes" id="UP001221898">
    <property type="component" value="Unassembled WGS sequence"/>
</dbReference>
<dbReference type="AlphaFoldDB" id="A0AAD7WTN0"/>
<dbReference type="EMBL" id="JAINUG010000032">
    <property type="protein sequence ID" value="KAJ8409046.1"/>
    <property type="molecule type" value="Genomic_DNA"/>
</dbReference>